<dbReference type="PANTHER" id="PTHR47516:SF2">
    <property type="entry name" value="SERPENTINE RECEPTOR CLASS GAMMA"/>
    <property type="match status" value="1"/>
</dbReference>
<organism evidence="3">
    <name type="scientific">Caenorhabditis brenneri</name>
    <name type="common">Nematode worm</name>
    <dbReference type="NCBI Taxonomy" id="135651"/>
    <lineage>
        <taxon>Eukaryota</taxon>
        <taxon>Metazoa</taxon>
        <taxon>Ecdysozoa</taxon>
        <taxon>Nematoda</taxon>
        <taxon>Chromadorea</taxon>
        <taxon>Rhabditida</taxon>
        <taxon>Rhabditina</taxon>
        <taxon>Rhabditomorpha</taxon>
        <taxon>Rhabditoidea</taxon>
        <taxon>Rhabditidae</taxon>
        <taxon>Peloderinae</taxon>
        <taxon>Caenorhabditis</taxon>
    </lineage>
</organism>
<dbReference type="PANTHER" id="PTHR47516">
    <property type="entry name" value="SERPENTINE RECEPTOR, CLASS U-RELATED"/>
    <property type="match status" value="1"/>
</dbReference>
<dbReference type="InterPro" id="IPR003839">
    <property type="entry name" value="7TM_GPCR_serpentine_rcpt_Sru"/>
</dbReference>
<feature type="transmembrane region" description="Helical" evidence="1">
    <location>
        <begin position="110"/>
        <end position="129"/>
    </location>
</feature>
<accession>G0NN18</accession>
<evidence type="ECO:0008006" key="4">
    <source>
        <dbReference type="Google" id="ProtNLM"/>
    </source>
</evidence>
<dbReference type="InParanoid" id="G0NN18"/>
<dbReference type="HOGENOM" id="CLU_115989_0_0_1"/>
<evidence type="ECO:0000313" key="3">
    <source>
        <dbReference type="Proteomes" id="UP000008068"/>
    </source>
</evidence>
<name>G0NN18_CAEBE</name>
<reference evidence="3" key="1">
    <citation type="submission" date="2011-07" db="EMBL/GenBank/DDBJ databases">
        <authorList>
            <consortium name="Caenorhabditis brenneri Sequencing and Analysis Consortium"/>
            <person name="Wilson R.K."/>
        </authorList>
    </citation>
    <scope>NUCLEOTIDE SEQUENCE [LARGE SCALE GENOMIC DNA]</scope>
    <source>
        <strain evidence="3">PB2801</strain>
    </source>
</reference>
<sequence>MFGNFPFGSIFVISVFSYFHAITVELEDMFFVTVTCLAIVVLNIFTFRKLRRTRSLSNLKSASQSANIERTLTGTMIILLVPLLFHFLIATLIMFQVFNAAPALVSHLVIVRHVFLDIRVHTATVYFYWTHPIFRSQKKAVNVSSTQIVRI</sequence>
<keyword evidence="3" id="KW-1185">Reference proteome</keyword>
<proteinExistence type="predicted"/>
<dbReference type="Pfam" id="PF10322">
    <property type="entry name" value="7TM_GPCR_Sru"/>
    <property type="match status" value="1"/>
</dbReference>
<dbReference type="AlphaFoldDB" id="G0NN18"/>
<protein>
    <recommendedName>
        <fullName evidence="4">G-protein coupled receptors family 1 profile domain-containing protein</fullName>
    </recommendedName>
</protein>
<keyword evidence="1" id="KW-0472">Membrane</keyword>
<gene>
    <name evidence="2" type="ORF">CAEBREN_10794</name>
</gene>
<feature type="transmembrane region" description="Helical" evidence="1">
    <location>
        <begin position="71"/>
        <end position="98"/>
    </location>
</feature>
<keyword evidence="1" id="KW-1133">Transmembrane helix</keyword>
<dbReference type="Proteomes" id="UP000008068">
    <property type="component" value="Unassembled WGS sequence"/>
</dbReference>
<dbReference type="EMBL" id="GL379912">
    <property type="protein sequence ID" value="EGT34407.1"/>
    <property type="molecule type" value="Genomic_DNA"/>
</dbReference>
<feature type="transmembrane region" description="Helical" evidence="1">
    <location>
        <begin position="30"/>
        <end position="50"/>
    </location>
</feature>
<keyword evidence="1" id="KW-0812">Transmembrane</keyword>
<evidence type="ECO:0000313" key="2">
    <source>
        <dbReference type="EMBL" id="EGT34407.1"/>
    </source>
</evidence>
<evidence type="ECO:0000256" key="1">
    <source>
        <dbReference type="SAM" id="Phobius"/>
    </source>
</evidence>
<dbReference type="eggNOG" id="ENOG502TJXK">
    <property type="taxonomic scope" value="Eukaryota"/>
</dbReference>
<feature type="transmembrane region" description="Helical" evidence="1">
    <location>
        <begin position="7"/>
        <end position="24"/>
    </location>
</feature>